<feature type="compositionally biased region" description="Polar residues" evidence="1">
    <location>
        <begin position="137"/>
        <end position="162"/>
    </location>
</feature>
<proteinExistence type="predicted"/>
<protein>
    <submittedName>
        <fullName evidence="2">Uncharacterized protein</fullName>
    </submittedName>
</protein>
<feature type="compositionally biased region" description="Basic and acidic residues" evidence="1">
    <location>
        <begin position="127"/>
        <end position="136"/>
    </location>
</feature>
<dbReference type="AlphaFoldDB" id="A0A448XHI6"/>
<sequence length="162" mass="18471">MIHRTGNCGTCTPRQVAKLRGPAKNTCPLQRPFFKPKLFHQHQHFHYFSRQIHDMSIQSSETYCDLLPQAKRNLSRHQFMHLSALSPLDGTSCLPSKVTNDPNKSSHARGEQRFVGRMKKSKIPIQKNERSEERNDTPSSDDLSSVATRSSKTVTEQVNIVE</sequence>
<evidence type="ECO:0000256" key="1">
    <source>
        <dbReference type="SAM" id="MobiDB-lite"/>
    </source>
</evidence>
<gene>
    <name evidence="2" type="ORF">PXEA_LOCUS30172</name>
</gene>
<comment type="caution">
    <text evidence="2">The sequence shown here is derived from an EMBL/GenBank/DDBJ whole genome shotgun (WGS) entry which is preliminary data.</text>
</comment>
<feature type="compositionally biased region" description="Polar residues" evidence="1">
    <location>
        <begin position="93"/>
        <end position="105"/>
    </location>
</feature>
<evidence type="ECO:0000313" key="2">
    <source>
        <dbReference type="EMBL" id="VEL36732.1"/>
    </source>
</evidence>
<reference evidence="2" key="1">
    <citation type="submission" date="2018-11" db="EMBL/GenBank/DDBJ databases">
        <authorList>
            <consortium name="Pathogen Informatics"/>
        </authorList>
    </citation>
    <scope>NUCLEOTIDE SEQUENCE</scope>
</reference>
<evidence type="ECO:0000313" key="3">
    <source>
        <dbReference type="Proteomes" id="UP000784294"/>
    </source>
</evidence>
<keyword evidence="3" id="KW-1185">Reference proteome</keyword>
<feature type="region of interest" description="Disordered" evidence="1">
    <location>
        <begin position="89"/>
        <end position="162"/>
    </location>
</feature>
<accession>A0A448XHI6</accession>
<organism evidence="2 3">
    <name type="scientific">Protopolystoma xenopodis</name>
    <dbReference type="NCBI Taxonomy" id="117903"/>
    <lineage>
        <taxon>Eukaryota</taxon>
        <taxon>Metazoa</taxon>
        <taxon>Spiralia</taxon>
        <taxon>Lophotrochozoa</taxon>
        <taxon>Platyhelminthes</taxon>
        <taxon>Monogenea</taxon>
        <taxon>Polyopisthocotylea</taxon>
        <taxon>Polystomatidea</taxon>
        <taxon>Polystomatidae</taxon>
        <taxon>Protopolystoma</taxon>
    </lineage>
</organism>
<dbReference type="Proteomes" id="UP000784294">
    <property type="component" value="Unassembled WGS sequence"/>
</dbReference>
<name>A0A448XHI6_9PLAT</name>
<dbReference type="EMBL" id="CAAALY010253024">
    <property type="protein sequence ID" value="VEL36732.1"/>
    <property type="molecule type" value="Genomic_DNA"/>
</dbReference>